<protein>
    <submittedName>
        <fullName evidence="10">Epoxyqueuosine reductase</fullName>
        <ecNumber evidence="10">1.1.-.-</ecNumber>
    </submittedName>
</protein>
<dbReference type="NCBIfam" id="TIGR00276">
    <property type="entry name" value="tRNA epoxyqueuosine(34) reductase QueG"/>
    <property type="match status" value="1"/>
</dbReference>
<dbReference type="PROSITE" id="PS00198">
    <property type="entry name" value="4FE4S_FER_1"/>
    <property type="match status" value="1"/>
</dbReference>
<dbReference type="PANTHER" id="PTHR30002:SF4">
    <property type="entry name" value="EPOXYQUEUOSINE REDUCTASE"/>
    <property type="match status" value="1"/>
</dbReference>
<keyword evidence="8" id="KW-0411">Iron-sulfur</keyword>
<dbReference type="Proteomes" id="UP000319383">
    <property type="component" value="Chromosome"/>
</dbReference>
<evidence type="ECO:0000259" key="9">
    <source>
        <dbReference type="PROSITE" id="PS51379"/>
    </source>
</evidence>
<reference evidence="10 11" key="1">
    <citation type="submission" date="2019-02" db="EMBL/GenBank/DDBJ databases">
        <title>Deep-cultivation of Planctomycetes and their phenomic and genomic characterization uncovers novel biology.</title>
        <authorList>
            <person name="Wiegand S."/>
            <person name="Jogler M."/>
            <person name="Boedeker C."/>
            <person name="Pinto D."/>
            <person name="Vollmers J."/>
            <person name="Rivas-Marin E."/>
            <person name="Kohn T."/>
            <person name="Peeters S.H."/>
            <person name="Heuer A."/>
            <person name="Rast P."/>
            <person name="Oberbeckmann S."/>
            <person name="Bunk B."/>
            <person name="Jeske O."/>
            <person name="Meyerdierks A."/>
            <person name="Storesund J.E."/>
            <person name="Kallscheuer N."/>
            <person name="Luecker S."/>
            <person name="Lage O.M."/>
            <person name="Pohl T."/>
            <person name="Merkel B.J."/>
            <person name="Hornburger P."/>
            <person name="Mueller R.-W."/>
            <person name="Bruemmer F."/>
            <person name="Labrenz M."/>
            <person name="Spormann A.M."/>
            <person name="Op den Camp H."/>
            <person name="Overmann J."/>
            <person name="Amann R."/>
            <person name="Jetten M.S.M."/>
            <person name="Mascher T."/>
            <person name="Medema M.H."/>
            <person name="Devos D.P."/>
            <person name="Kaster A.-K."/>
            <person name="Ovreas L."/>
            <person name="Rohde M."/>
            <person name="Galperin M.Y."/>
            <person name="Jogler C."/>
        </authorList>
    </citation>
    <scope>NUCLEOTIDE SEQUENCE [LARGE SCALE GENOMIC DNA]</scope>
    <source>
        <strain evidence="10 11">Mal52</strain>
    </source>
</reference>
<dbReference type="InterPro" id="IPR016024">
    <property type="entry name" value="ARM-type_fold"/>
</dbReference>
<accession>A0A517ZXG2</accession>
<keyword evidence="11" id="KW-1185">Reference proteome</keyword>
<evidence type="ECO:0000313" key="10">
    <source>
        <dbReference type="EMBL" id="QDU47126.1"/>
    </source>
</evidence>
<dbReference type="SMART" id="SM00567">
    <property type="entry name" value="EZ_HEAT"/>
    <property type="match status" value="2"/>
</dbReference>
<dbReference type="EMBL" id="CP036276">
    <property type="protein sequence ID" value="QDU47126.1"/>
    <property type="molecule type" value="Genomic_DNA"/>
</dbReference>
<evidence type="ECO:0000313" key="11">
    <source>
        <dbReference type="Proteomes" id="UP000319383"/>
    </source>
</evidence>
<evidence type="ECO:0000256" key="7">
    <source>
        <dbReference type="ARBA" id="ARBA00023004"/>
    </source>
</evidence>
<keyword evidence="6 10" id="KW-0560">Oxidoreductase</keyword>
<dbReference type="InterPro" id="IPR004155">
    <property type="entry name" value="PBS_lyase_HEAT"/>
</dbReference>
<keyword evidence="3" id="KW-0819">tRNA processing</keyword>
<evidence type="ECO:0000256" key="2">
    <source>
        <dbReference type="ARBA" id="ARBA00022490"/>
    </source>
</evidence>
<dbReference type="Pfam" id="PF13646">
    <property type="entry name" value="HEAT_2"/>
    <property type="match status" value="1"/>
</dbReference>
<evidence type="ECO:0000256" key="4">
    <source>
        <dbReference type="ARBA" id="ARBA00022723"/>
    </source>
</evidence>
<dbReference type="GO" id="GO:0008616">
    <property type="term" value="P:tRNA queuosine(34) biosynthetic process"/>
    <property type="evidence" value="ECO:0007669"/>
    <property type="project" value="UniProtKB-KW"/>
</dbReference>
<organism evidence="10 11">
    <name type="scientific">Symmachiella dynata</name>
    <dbReference type="NCBI Taxonomy" id="2527995"/>
    <lineage>
        <taxon>Bacteria</taxon>
        <taxon>Pseudomonadati</taxon>
        <taxon>Planctomycetota</taxon>
        <taxon>Planctomycetia</taxon>
        <taxon>Planctomycetales</taxon>
        <taxon>Planctomycetaceae</taxon>
        <taxon>Symmachiella</taxon>
    </lineage>
</organism>
<proteinExistence type="predicted"/>
<dbReference type="Pfam" id="PF08331">
    <property type="entry name" value="QueG_DUF1730"/>
    <property type="match status" value="1"/>
</dbReference>
<dbReference type="InterPro" id="IPR011989">
    <property type="entry name" value="ARM-like"/>
</dbReference>
<dbReference type="FunFam" id="3.30.70.20:FF:000037">
    <property type="entry name" value="Epoxyqueuosine reductase"/>
    <property type="match status" value="1"/>
</dbReference>
<feature type="domain" description="4Fe-4S ferredoxin-type" evidence="9">
    <location>
        <begin position="174"/>
        <end position="203"/>
    </location>
</feature>
<dbReference type="Gene3D" id="1.25.10.10">
    <property type="entry name" value="Leucine-rich Repeat Variant"/>
    <property type="match status" value="1"/>
</dbReference>
<evidence type="ECO:0000256" key="1">
    <source>
        <dbReference type="ARBA" id="ARBA00022485"/>
    </source>
</evidence>
<keyword evidence="1" id="KW-0004">4Fe-4S</keyword>
<dbReference type="AlphaFoldDB" id="A0A517ZXG2"/>
<dbReference type="SUPFAM" id="SSF46548">
    <property type="entry name" value="alpha-helical ferredoxin"/>
    <property type="match status" value="1"/>
</dbReference>
<dbReference type="Pfam" id="PF13484">
    <property type="entry name" value="Fer4_16"/>
    <property type="match status" value="1"/>
</dbReference>
<dbReference type="GO" id="GO:0046872">
    <property type="term" value="F:metal ion binding"/>
    <property type="evidence" value="ECO:0007669"/>
    <property type="project" value="UniProtKB-KW"/>
</dbReference>
<evidence type="ECO:0000256" key="5">
    <source>
        <dbReference type="ARBA" id="ARBA00022785"/>
    </source>
</evidence>
<dbReference type="EC" id="1.1.-.-" evidence="10"/>
<dbReference type="InterPro" id="IPR004453">
    <property type="entry name" value="QueG"/>
</dbReference>
<dbReference type="PANTHER" id="PTHR30002">
    <property type="entry name" value="EPOXYQUEUOSINE REDUCTASE"/>
    <property type="match status" value="1"/>
</dbReference>
<dbReference type="InterPro" id="IPR021133">
    <property type="entry name" value="HEAT_type_2"/>
</dbReference>
<dbReference type="PROSITE" id="PS50077">
    <property type="entry name" value="HEAT_REPEAT"/>
    <property type="match status" value="1"/>
</dbReference>
<dbReference type="Gene3D" id="3.30.70.20">
    <property type="match status" value="1"/>
</dbReference>
<sequence length="372" mass="40952">MPTAAIKQHARDVGFDLVGIAPAVRPAGFGDFQAWLQKCYDGEMRYLRGREEAYAHPEFVLPHVQSVIMLGLNYRTAEPVALPPTGGRISRYAWGDVDYHDTIRGKLRQLAGHVHEQLPGCRTRGVVDTAPLLERDFARLAGLGWSAKNTMLINKQIGSWTFLAALLIDRELVYDAPHETSHCGSCTRCLDACPTDAFAEPFVLDASRCISYLTIELRGPIPTELREPIGDWLFGCDICQEVCPWNRKAPVSGEPTFQPRDDMRPVDALELLTLSEAEFRARFRQTPLFRPGRAGLLRNAAIVLGNAGDERAVPALIAVLNDDEPLIRGAAAWALGRIGGAVARVALTERSRIENDGKVILEIDGALTNYSA</sequence>
<dbReference type="GO" id="GO:0052693">
    <property type="term" value="F:epoxyqueuosine reductase activity"/>
    <property type="evidence" value="ECO:0007669"/>
    <property type="project" value="TreeGrafter"/>
</dbReference>
<name>A0A517ZXG2_9PLAN</name>
<gene>
    <name evidence="10" type="primary">queG_2</name>
    <name evidence="10" type="ORF">Mal52_56540</name>
</gene>
<evidence type="ECO:0000256" key="3">
    <source>
        <dbReference type="ARBA" id="ARBA00022694"/>
    </source>
</evidence>
<dbReference type="GO" id="GO:0051539">
    <property type="term" value="F:4 iron, 4 sulfur cluster binding"/>
    <property type="evidence" value="ECO:0007669"/>
    <property type="project" value="UniProtKB-KW"/>
</dbReference>
<keyword evidence="2" id="KW-0963">Cytoplasm</keyword>
<keyword evidence="4" id="KW-0479">Metal-binding</keyword>
<dbReference type="RefSeq" id="WP_145379808.1">
    <property type="nucleotide sequence ID" value="NZ_CP036276.1"/>
</dbReference>
<dbReference type="PROSITE" id="PS51379">
    <property type="entry name" value="4FE4S_FER_2"/>
    <property type="match status" value="1"/>
</dbReference>
<keyword evidence="7" id="KW-0408">Iron</keyword>
<keyword evidence="5" id="KW-0671">Queuosine biosynthesis</keyword>
<dbReference type="InterPro" id="IPR017896">
    <property type="entry name" value="4Fe4S_Fe-S-bd"/>
</dbReference>
<dbReference type="InterPro" id="IPR013542">
    <property type="entry name" value="QueG_DUF1730"/>
</dbReference>
<dbReference type="InterPro" id="IPR017900">
    <property type="entry name" value="4Fe4S_Fe_S_CS"/>
</dbReference>
<evidence type="ECO:0000256" key="6">
    <source>
        <dbReference type="ARBA" id="ARBA00023002"/>
    </source>
</evidence>
<evidence type="ECO:0000256" key="8">
    <source>
        <dbReference type="ARBA" id="ARBA00023014"/>
    </source>
</evidence>
<dbReference type="KEGG" id="sdyn:Mal52_56540"/>
<dbReference type="SUPFAM" id="SSF48371">
    <property type="entry name" value="ARM repeat"/>
    <property type="match status" value="1"/>
</dbReference>